<dbReference type="Pfam" id="PF03636">
    <property type="entry name" value="Glyco_hydro_65N"/>
    <property type="match status" value="1"/>
</dbReference>
<feature type="domain" description="Glycoside hydrolase family 65 central catalytic" evidence="6">
    <location>
        <begin position="321"/>
        <end position="708"/>
    </location>
</feature>
<dbReference type="OrthoDB" id="9758855at2"/>
<keyword evidence="2" id="KW-0328">Glycosyltransferase</keyword>
<dbReference type="Gene3D" id="1.50.10.10">
    <property type="match status" value="1"/>
</dbReference>
<dbReference type="SUPFAM" id="SSF48208">
    <property type="entry name" value="Six-hairpin glycosidases"/>
    <property type="match status" value="1"/>
</dbReference>
<dbReference type="PANTHER" id="PTHR11051">
    <property type="entry name" value="GLYCOSYL HYDROLASE-RELATED"/>
    <property type="match status" value="1"/>
</dbReference>
<dbReference type="SUPFAM" id="SSF74650">
    <property type="entry name" value="Galactose mutarotase-like"/>
    <property type="match status" value="1"/>
</dbReference>
<evidence type="ECO:0000256" key="1">
    <source>
        <dbReference type="ARBA" id="ARBA00006768"/>
    </source>
</evidence>
<dbReference type="GO" id="GO:0004553">
    <property type="term" value="F:hydrolase activity, hydrolyzing O-glycosyl compounds"/>
    <property type="evidence" value="ECO:0007669"/>
    <property type="project" value="TreeGrafter"/>
</dbReference>
<dbReference type="GO" id="GO:0016757">
    <property type="term" value="F:glycosyltransferase activity"/>
    <property type="evidence" value="ECO:0007669"/>
    <property type="project" value="UniProtKB-KW"/>
</dbReference>
<evidence type="ECO:0000256" key="5">
    <source>
        <dbReference type="PIRSR" id="PIRSR036289-51"/>
    </source>
</evidence>
<dbReference type="GO" id="GO:0005975">
    <property type="term" value="P:carbohydrate metabolic process"/>
    <property type="evidence" value="ECO:0007669"/>
    <property type="project" value="InterPro"/>
</dbReference>
<dbReference type="Gene3D" id="2.70.98.40">
    <property type="entry name" value="Glycoside hydrolase, family 65, N-terminal domain"/>
    <property type="match status" value="1"/>
</dbReference>
<dbReference type="InterPro" id="IPR017045">
    <property type="entry name" value="Malt_Pase/Glycosyl_Hdrlase"/>
</dbReference>
<dbReference type="InterPro" id="IPR005194">
    <property type="entry name" value="Glyco_hydro_65_C"/>
</dbReference>
<dbReference type="EMBL" id="CCXS01000001">
    <property type="protein sequence ID" value="CEG23658.1"/>
    <property type="molecule type" value="Genomic_DNA"/>
</dbReference>
<keyword evidence="10" id="KW-1185">Reference proteome</keyword>
<dbReference type="GO" id="GO:0030246">
    <property type="term" value="F:carbohydrate binding"/>
    <property type="evidence" value="ECO:0007669"/>
    <property type="project" value="InterPro"/>
</dbReference>
<dbReference type="STRING" id="1499687.BN1080_02662"/>
<feature type="domain" description="Glycoside hydrolase family 65 N-terminal" evidence="8">
    <location>
        <begin position="18"/>
        <end position="256"/>
    </location>
</feature>
<gene>
    <name evidence="9" type="primary">kojP</name>
    <name evidence="9" type="ORF">BN1080_02662</name>
</gene>
<evidence type="ECO:0000256" key="3">
    <source>
        <dbReference type="ARBA" id="ARBA00022679"/>
    </source>
</evidence>
<accession>A0A098EN00</accession>
<dbReference type="InterPro" id="IPR012341">
    <property type="entry name" value="6hp_glycosidase-like_sf"/>
</dbReference>
<evidence type="ECO:0000259" key="7">
    <source>
        <dbReference type="Pfam" id="PF03633"/>
    </source>
</evidence>
<proteinExistence type="inferred from homology"/>
<evidence type="ECO:0000256" key="2">
    <source>
        <dbReference type="ARBA" id="ARBA00022676"/>
    </source>
</evidence>
<reference evidence="9 10" key="1">
    <citation type="submission" date="2014-09" db="EMBL/GenBank/DDBJ databases">
        <authorList>
            <person name="Urmite Genomes Urmite Genomes"/>
        </authorList>
    </citation>
    <scope>NUCLEOTIDE SEQUENCE [LARGE SCALE GENOMIC DNA]</scope>
    <source>
        <strain evidence="9 10">ES2</strain>
    </source>
</reference>
<dbReference type="Pfam" id="PF03633">
    <property type="entry name" value="Glyco_hydro_65C"/>
    <property type="match status" value="1"/>
</dbReference>
<comment type="similarity">
    <text evidence="1">Belongs to the glycosyl hydrolase 65 family.</text>
</comment>
<organism evidence="9 10">
    <name type="scientific">Planococcus massiliensis</name>
    <dbReference type="NCBI Taxonomy" id="1499687"/>
    <lineage>
        <taxon>Bacteria</taxon>
        <taxon>Bacillati</taxon>
        <taxon>Bacillota</taxon>
        <taxon>Bacilli</taxon>
        <taxon>Bacillales</taxon>
        <taxon>Caryophanaceae</taxon>
        <taxon>Planococcus</taxon>
    </lineage>
</organism>
<sequence length="792" mass="91127">MLDYAKGEGELENWLISETAFSAAGLGKCEAILCLGNGYMGLRSSTEESYFQEKRNFFINGTFNRSQKNEVTELPNLADSIQMDIRVDGERFSLEVGETNDYLRQLNLKTAELSRSFIWTSPKGKILSFKFRRFVSLEHLHLLGFKVEVKSLSGKVQFAFDSGINAQMTNSGSQHFLEGERRIFDHRFLQLTQTTNESGIDIVHQMVHQVSRNGKEIDFEPEMDMERRKVWLNYSVDLQEQDVLTIEKLVTVHTSRDKENAVGGYELTKMQQAALEELKRFALTGYEKLFEMHRQAWQEKVWDLYSFNVESEKGIDELAIRFAIYHLTIMAPAHDERMGIGAKALSGEGYKGHAFWDTEIFILPFFIFSNPKVAKSLLIYRFLGLEGAHKKAAAQGYKGAMYPWEMAWPKDGETTPEWGDIDIVTGKQSKIWSGLIEHHISADIAFAVYQYEQATGDQEFMDAYGYEMIFDTAAFWTSRLEWNSQKERYEINDVIGPDEYKEHVDNNAFTNYMAHANLKMAIYYCRELKEINPEVFKKLSKKMDLESLIPEWREKAANVYLPEPREEDFIIPQDDAYLGLKQIDLSKYKNQAKVRAIYRDYNSEQINKLQVTKQADVLVLLYLLEQLSIDGVRKFPKEVKQANFDFYEPRTLHDSSLSTATHAILASDLGYQELAYSLFQKSIEIDLGEQMDTSDDGVHAAAIGGLWKTAVFGFAGIRMKQGRLTIHPRLPANWRSMEFNIQWQGHKLHLAIRKDHFIVTVEGMGKVAFESFGQMFECENSIQVPLGANLHR</sequence>
<dbReference type="PANTHER" id="PTHR11051:SF8">
    <property type="entry name" value="PROTEIN-GLUCOSYLGALACTOSYLHYDROXYLYSINE GLUCOSIDASE"/>
    <property type="match status" value="1"/>
</dbReference>
<evidence type="ECO:0000313" key="10">
    <source>
        <dbReference type="Proteomes" id="UP000043699"/>
    </source>
</evidence>
<dbReference type="InterPro" id="IPR005196">
    <property type="entry name" value="Glyco_hydro_65_N"/>
</dbReference>
<feature type="active site" description="Proton donor" evidence="4">
    <location>
        <position position="499"/>
    </location>
</feature>
<feature type="binding site" evidence="5">
    <location>
        <begin position="356"/>
        <end position="357"/>
    </location>
    <ligand>
        <name>substrate</name>
    </ligand>
</feature>
<feature type="domain" description="Glycoside hydrolase family 65 C-terminal" evidence="7">
    <location>
        <begin position="718"/>
        <end position="773"/>
    </location>
</feature>
<dbReference type="PIRSF" id="PIRSF036289">
    <property type="entry name" value="Glycosyl_hydrolase_malt_phosph"/>
    <property type="match status" value="1"/>
</dbReference>
<evidence type="ECO:0000256" key="4">
    <source>
        <dbReference type="PIRSR" id="PIRSR036289-50"/>
    </source>
</evidence>
<dbReference type="Gene3D" id="2.60.420.10">
    <property type="entry name" value="Maltose phosphorylase, domain 3"/>
    <property type="match status" value="1"/>
</dbReference>
<evidence type="ECO:0000313" key="9">
    <source>
        <dbReference type="EMBL" id="CEG23658.1"/>
    </source>
</evidence>
<protein>
    <submittedName>
        <fullName evidence="9">Kojibiose phosphorylase</fullName>
    </submittedName>
</protein>
<dbReference type="InterPro" id="IPR005195">
    <property type="entry name" value="Glyco_hydro_65_M"/>
</dbReference>
<evidence type="ECO:0000259" key="6">
    <source>
        <dbReference type="Pfam" id="PF03632"/>
    </source>
</evidence>
<feature type="binding site" evidence="5">
    <location>
        <begin position="613"/>
        <end position="614"/>
    </location>
    <ligand>
        <name>substrate</name>
    </ligand>
</feature>
<dbReference type="RefSeq" id="WP_052652527.1">
    <property type="nucleotide sequence ID" value="NZ_CCXS01000001.1"/>
</dbReference>
<evidence type="ECO:0000259" key="8">
    <source>
        <dbReference type="Pfam" id="PF03636"/>
    </source>
</evidence>
<dbReference type="Proteomes" id="UP000043699">
    <property type="component" value="Unassembled WGS sequence"/>
</dbReference>
<dbReference type="InterPro" id="IPR037018">
    <property type="entry name" value="GH65_N"/>
</dbReference>
<dbReference type="InterPro" id="IPR011013">
    <property type="entry name" value="Gal_mutarotase_sf_dom"/>
</dbReference>
<name>A0A098EN00_9BACL</name>
<dbReference type="Pfam" id="PF03632">
    <property type="entry name" value="Glyco_hydro_65m"/>
    <property type="match status" value="1"/>
</dbReference>
<dbReference type="AlphaFoldDB" id="A0A098EN00"/>
<dbReference type="InterPro" id="IPR008928">
    <property type="entry name" value="6-hairpin_glycosidase_sf"/>
</dbReference>
<keyword evidence="3" id="KW-0808">Transferase</keyword>